<dbReference type="SMART" id="SM01126">
    <property type="entry name" value="DDE_Tnp_IS1595"/>
    <property type="match status" value="1"/>
</dbReference>
<dbReference type="InterPro" id="IPR024445">
    <property type="entry name" value="Tnp_ISXO2-like"/>
</dbReference>
<sequence length="184" mass="20998">MFIREICAYYVERRQAPLGGPGKVVEVDESVFCRRKYNRGAVREHTWMFGAVERGTANAVLFKAPDRTRATLEALISRWIRPGTIVISDMWAAYNGLSALSELLQVNCSTNFAHTVMHNGESLRVHTNTIEGLWSHAKRKFEEMLGTSKANFESYISEFMFRRMTKPSEFACLVDAVGRLYDPH</sequence>
<reference evidence="3" key="1">
    <citation type="submission" date="2017-02" db="UniProtKB">
        <authorList>
            <consortium name="WormBaseParasite"/>
        </authorList>
    </citation>
    <scope>IDENTIFICATION</scope>
</reference>
<dbReference type="PANTHER" id="PTHR47163">
    <property type="entry name" value="DDE_TNP_IS1595 DOMAIN-CONTAINING PROTEIN"/>
    <property type="match status" value="1"/>
</dbReference>
<dbReference type="AlphaFoldDB" id="A0A0M3INZ4"/>
<accession>A0A0M3INZ4</accession>
<dbReference type="Proteomes" id="UP000036681">
    <property type="component" value="Unplaced"/>
</dbReference>
<keyword evidence="2" id="KW-1185">Reference proteome</keyword>
<evidence type="ECO:0000259" key="1">
    <source>
        <dbReference type="SMART" id="SM01126"/>
    </source>
</evidence>
<proteinExistence type="predicted"/>
<dbReference type="Pfam" id="PF12762">
    <property type="entry name" value="DDE_Tnp_IS1595"/>
    <property type="match status" value="1"/>
</dbReference>
<evidence type="ECO:0000313" key="2">
    <source>
        <dbReference type="Proteomes" id="UP000036681"/>
    </source>
</evidence>
<dbReference type="WBParaSite" id="ALUE_0002047201-mRNA-1">
    <property type="protein sequence ID" value="ALUE_0002047201-mRNA-1"/>
    <property type="gene ID" value="ALUE_0002047201"/>
</dbReference>
<evidence type="ECO:0000313" key="3">
    <source>
        <dbReference type="WBParaSite" id="ALUE_0002047201-mRNA-1"/>
    </source>
</evidence>
<name>A0A0M3INZ4_ASCLU</name>
<protein>
    <submittedName>
        <fullName evidence="3">DDE_Tnp_IS1595 domain-containing protein</fullName>
    </submittedName>
</protein>
<organism evidence="2 3">
    <name type="scientific">Ascaris lumbricoides</name>
    <name type="common">Giant roundworm</name>
    <dbReference type="NCBI Taxonomy" id="6252"/>
    <lineage>
        <taxon>Eukaryota</taxon>
        <taxon>Metazoa</taxon>
        <taxon>Ecdysozoa</taxon>
        <taxon>Nematoda</taxon>
        <taxon>Chromadorea</taxon>
        <taxon>Rhabditida</taxon>
        <taxon>Spirurina</taxon>
        <taxon>Ascaridomorpha</taxon>
        <taxon>Ascaridoidea</taxon>
        <taxon>Ascarididae</taxon>
        <taxon>Ascaris</taxon>
    </lineage>
</organism>
<dbReference type="InterPro" id="IPR053164">
    <property type="entry name" value="IS1016-like_transposase"/>
</dbReference>
<dbReference type="PANTHER" id="PTHR47163:SF2">
    <property type="entry name" value="SI:DKEY-17M8.2"/>
    <property type="match status" value="1"/>
</dbReference>
<feature type="domain" description="ISXO2-like transposase" evidence="1">
    <location>
        <begin position="17"/>
        <end position="164"/>
    </location>
</feature>